<evidence type="ECO:0000256" key="1">
    <source>
        <dbReference type="SAM" id="MobiDB-lite"/>
    </source>
</evidence>
<organism evidence="2 3">
    <name type="scientific">Cyphellophora europaea (strain CBS 101466)</name>
    <name type="common">Phialophora europaea</name>
    <dbReference type="NCBI Taxonomy" id="1220924"/>
    <lineage>
        <taxon>Eukaryota</taxon>
        <taxon>Fungi</taxon>
        <taxon>Dikarya</taxon>
        <taxon>Ascomycota</taxon>
        <taxon>Pezizomycotina</taxon>
        <taxon>Eurotiomycetes</taxon>
        <taxon>Chaetothyriomycetidae</taxon>
        <taxon>Chaetothyriales</taxon>
        <taxon>Cyphellophoraceae</taxon>
        <taxon>Cyphellophora</taxon>
    </lineage>
</organism>
<dbReference type="GeneID" id="19974677"/>
<dbReference type="VEuPathDB" id="FungiDB:HMPREF1541_07338"/>
<protein>
    <recommendedName>
        <fullName evidence="4">BZIP domain-containing protein</fullName>
    </recommendedName>
</protein>
<dbReference type="EMBL" id="KB822723">
    <property type="protein sequence ID" value="ETN37715.1"/>
    <property type="molecule type" value="Genomic_DNA"/>
</dbReference>
<dbReference type="Pfam" id="PF11905">
    <property type="entry name" value="DUF3425"/>
    <property type="match status" value="1"/>
</dbReference>
<gene>
    <name evidence="2" type="ORF">HMPREF1541_07338</name>
</gene>
<dbReference type="CDD" id="cd14686">
    <property type="entry name" value="bZIP"/>
    <property type="match status" value="1"/>
</dbReference>
<dbReference type="PANTHER" id="PTHR37012">
    <property type="entry name" value="B-ZIP TRANSCRIPTION FACTOR (EUROFUNG)-RELATED"/>
    <property type="match status" value="1"/>
</dbReference>
<feature type="compositionally biased region" description="Polar residues" evidence="1">
    <location>
        <begin position="84"/>
        <end position="94"/>
    </location>
</feature>
<sequence>MAFEEHSSTSSATSPASSRNADGTWSSGRVLSAAQRDRKRQLDRINKSKRRQDDQRLVENLKAEIDSLTAKVKALEQQAVEATAQPNVVSTGPSYSAFPTLHDRTDHTDSDPDQPVNLTSGYISELPSDNGDDESTPALPLPGETALANNLPIPGLPYNANPGENVSIQDLFNYILGMALLCDRRLICRDEKLSQDAIIRGVLHGWDTVLSPPYTCPIWDLLARFDYLIFGFTPVNTRFSTLKTLHTFCLYLAGMVSVQSLPMWHRPRPTQTMVPHDLAVDILAWPGLRERGVMHPETTKSNKFWRELIQGFELHWPYAPEEAYQVDPTTGLYTFSGLYVKHVREIRMWTMSSSFFRSFPTLVEDMVIVPPIYLQPHPPPVRQIAATAPYSAKAEPTNEDSKPSQSLIVAAHWQPGSSQEASFSDAGSVKRAGLGAYSASHYSMGVPPAWLASTKRKPP</sequence>
<feature type="compositionally biased region" description="Polar residues" evidence="1">
    <location>
        <begin position="19"/>
        <end position="29"/>
    </location>
</feature>
<name>W2RN04_CYPE1</name>
<feature type="compositionally biased region" description="Basic and acidic residues" evidence="1">
    <location>
        <begin position="40"/>
        <end position="56"/>
    </location>
</feature>
<dbReference type="PANTHER" id="PTHR37012:SF7">
    <property type="entry name" value="B-ZIP TRANSCRIPTION FACTOR (EUROFUNG)-RELATED"/>
    <property type="match status" value="1"/>
</dbReference>
<dbReference type="RefSeq" id="XP_008719884.1">
    <property type="nucleotide sequence ID" value="XM_008721662.1"/>
</dbReference>
<dbReference type="HOGENOM" id="CLU_044736_0_0_1"/>
<dbReference type="InterPro" id="IPR021833">
    <property type="entry name" value="DUF3425"/>
</dbReference>
<proteinExistence type="predicted"/>
<evidence type="ECO:0000313" key="2">
    <source>
        <dbReference type="EMBL" id="ETN37715.1"/>
    </source>
</evidence>
<dbReference type="Proteomes" id="UP000030752">
    <property type="component" value="Unassembled WGS sequence"/>
</dbReference>
<feature type="region of interest" description="Disordered" evidence="1">
    <location>
        <begin position="1"/>
        <end position="56"/>
    </location>
</feature>
<evidence type="ECO:0000313" key="3">
    <source>
        <dbReference type="Proteomes" id="UP000030752"/>
    </source>
</evidence>
<evidence type="ECO:0008006" key="4">
    <source>
        <dbReference type="Google" id="ProtNLM"/>
    </source>
</evidence>
<dbReference type="OrthoDB" id="5086080at2759"/>
<feature type="compositionally biased region" description="Basic and acidic residues" evidence="1">
    <location>
        <begin position="101"/>
        <end position="110"/>
    </location>
</feature>
<accession>W2RN04</accession>
<dbReference type="eggNOG" id="ENOG502SQ35">
    <property type="taxonomic scope" value="Eukaryota"/>
</dbReference>
<dbReference type="InParanoid" id="W2RN04"/>
<reference evidence="2 3" key="1">
    <citation type="submission" date="2013-03" db="EMBL/GenBank/DDBJ databases">
        <title>The Genome Sequence of Phialophora europaea CBS 101466.</title>
        <authorList>
            <consortium name="The Broad Institute Genomics Platform"/>
            <person name="Cuomo C."/>
            <person name="de Hoog S."/>
            <person name="Gorbushina A."/>
            <person name="Walker B."/>
            <person name="Young S.K."/>
            <person name="Zeng Q."/>
            <person name="Gargeya S."/>
            <person name="Fitzgerald M."/>
            <person name="Haas B."/>
            <person name="Abouelleil A."/>
            <person name="Allen A.W."/>
            <person name="Alvarado L."/>
            <person name="Arachchi H.M."/>
            <person name="Berlin A.M."/>
            <person name="Chapman S.B."/>
            <person name="Gainer-Dewar J."/>
            <person name="Goldberg J."/>
            <person name="Griggs A."/>
            <person name="Gujja S."/>
            <person name="Hansen M."/>
            <person name="Howarth C."/>
            <person name="Imamovic A."/>
            <person name="Ireland A."/>
            <person name="Larimer J."/>
            <person name="McCowan C."/>
            <person name="Murphy C."/>
            <person name="Pearson M."/>
            <person name="Poon T.W."/>
            <person name="Priest M."/>
            <person name="Roberts A."/>
            <person name="Saif S."/>
            <person name="Shea T."/>
            <person name="Sisk P."/>
            <person name="Sykes S."/>
            <person name="Wortman J."/>
            <person name="Nusbaum C."/>
            <person name="Birren B."/>
        </authorList>
    </citation>
    <scope>NUCLEOTIDE SEQUENCE [LARGE SCALE GENOMIC DNA]</scope>
    <source>
        <strain evidence="2 3">CBS 101466</strain>
    </source>
</reference>
<dbReference type="AlphaFoldDB" id="W2RN04"/>
<feature type="region of interest" description="Disordered" evidence="1">
    <location>
        <begin position="84"/>
        <end position="137"/>
    </location>
</feature>
<feature type="compositionally biased region" description="Low complexity" evidence="1">
    <location>
        <begin position="8"/>
        <end position="18"/>
    </location>
</feature>
<keyword evidence="3" id="KW-1185">Reference proteome</keyword>